<reference evidence="7 8" key="1">
    <citation type="submission" date="2017-01" db="EMBL/GenBank/DDBJ databases">
        <title>Novel large sulfur bacteria in the metagenomes of groundwater-fed chemosynthetic microbial mats in the Lake Huron basin.</title>
        <authorList>
            <person name="Sharrar A.M."/>
            <person name="Flood B.E."/>
            <person name="Bailey J.V."/>
            <person name="Jones D.S."/>
            <person name="Biddanda B."/>
            <person name="Ruberg S.A."/>
            <person name="Marcus D.N."/>
            <person name="Dick G.J."/>
        </authorList>
    </citation>
    <scope>NUCLEOTIDE SEQUENCE [LARGE SCALE GENOMIC DNA]</scope>
    <source>
        <strain evidence="7">A8</strain>
    </source>
</reference>
<dbReference type="CDD" id="cd00009">
    <property type="entry name" value="AAA"/>
    <property type="match status" value="1"/>
</dbReference>
<protein>
    <submittedName>
        <fullName evidence="7">Sigma-54-dependent Fis family transcriptional regulator</fullName>
    </submittedName>
</protein>
<gene>
    <name evidence="7" type="ORF">BWK73_36510</name>
</gene>
<dbReference type="Pfam" id="PF25601">
    <property type="entry name" value="AAA_lid_14"/>
    <property type="match status" value="1"/>
</dbReference>
<accession>A0A1Y1QFM5</accession>
<dbReference type="InterPro" id="IPR025944">
    <property type="entry name" value="Sigma_54_int_dom_CS"/>
</dbReference>
<dbReference type="PRINTS" id="PR01590">
    <property type="entry name" value="HTHFIS"/>
</dbReference>
<dbReference type="SUPFAM" id="SSF46689">
    <property type="entry name" value="Homeodomain-like"/>
    <property type="match status" value="1"/>
</dbReference>
<dbReference type="Proteomes" id="UP000192491">
    <property type="component" value="Unassembled WGS sequence"/>
</dbReference>
<evidence type="ECO:0000256" key="5">
    <source>
        <dbReference type="ARBA" id="ARBA00023163"/>
    </source>
</evidence>
<evidence type="ECO:0000259" key="6">
    <source>
        <dbReference type="PROSITE" id="PS50045"/>
    </source>
</evidence>
<evidence type="ECO:0000313" key="7">
    <source>
        <dbReference type="EMBL" id="OQX04328.1"/>
    </source>
</evidence>
<sequence length="320" mass="35375">MYFQTLSSHSPRMQAVLRAATQVARTNACVLILGESGTGKERVAQTIHAASPRSQQAFITINCTTLPATLAESLLFGHIKGAFTGANDHHTGLIAAADGGTLFLDEICELPLHLQPKLLRFLEQGEILPLGKTQPQRINARVLAATHCNLPDRIAIGQFRADLFYRLNVVPLELPPLRERQEDIAPLMQHFLAHFARQHQQAESTLGSAALTLLLAYSWPGNVRELRNLCEKLSILQAGRSITPDNLLASMRSQPTPIPQTDTDNGRFILPDSGVKLEELERHLLQEALKRTYGNKTKAAQLLGISRDALNYRLKKHDLA</sequence>
<dbReference type="InterPro" id="IPR025662">
    <property type="entry name" value="Sigma_54_int_dom_ATP-bd_1"/>
</dbReference>
<evidence type="ECO:0000256" key="3">
    <source>
        <dbReference type="ARBA" id="ARBA00023015"/>
    </source>
</evidence>
<dbReference type="GO" id="GO:0005524">
    <property type="term" value="F:ATP binding"/>
    <property type="evidence" value="ECO:0007669"/>
    <property type="project" value="UniProtKB-KW"/>
</dbReference>
<keyword evidence="2" id="KW-0067">ATP-binding</keyword>
<keyword evidence="4" id="KW-0238">DNA-binding</keyword>
<dbReference type="EMBL" id="MTEJ01000345">
    <property type="protein sequence ID" value="OQX04328.1"/>
    <property type="molecule type" value="Genomic_DNA"/>
</dbReference>
<keyword evidence="5" id="KW-0804">Transcription</keyword>
<organism evidence="7 8">
    <name type="scientific">Thiothrix lacustris</name>
    <dbReference type="NCBI Taxonomy" id="525917"/>
    <lineage>
        <taxon>Bacteria</taxon>
        <taxon>Pseudomonadati</taxon>
        <taxon>Pseudomonadota</taxon>
        <taxon>Gammaproteobacteria</taxon>
        <taxon>Thiotrichales</taxon>
        <taxon>Thiotrichaceae</taxon>
        <taxon>Thiothrix</taxon>
    </lineage>
</organism>
<dbReference type="InterPro" id="IPR009057">
    <property type="entry name" value="Homeodomain-like_sf"/>
</dbReference>
<evidence type="ECO:0000256" key="2">
    <source>
        <dbReference type="ARBA" id="ARBA00022840"/>
    </source>
</evidence>
<dbReference type="InterPro" id="IPR027417">
    <property type="entry name" value="P-loop_NTPase"/>
</dbReference>
<dbReference type="Gene3D" id="1.10.10.60">
    <property type="entry name" value="Homeodomain-like"/>
    <property type="match status" value="1"/>
</dbReference>
<name>A0A1Y1QFM5_9GAMM</name>
<comment type="caution">
    <text evidence="7">The sequence shown here is derived from an EMBL/GenBank/DDBJ whole genome shotgun (WGS) entry which is preliminary data.</text>
</comment>
<keyword evidence="3" id="KW-0805">Transcription regulation</keyword>
<dbReference type="AlphaFoldDB" id="A0A1Y1QFM5"/>
<dbReference type="GO" id="GO:0006355">
    <property type="term" value="P:regulation of DNA-templated transcription"/>
    <property type="evidence" value="ECO:0007669"/>
    <property type="project" value="InterPro"/>
</dbReference>
<dbReference type="Pfam" id="PF00158">
    <property type="entry name" value="Sigma54_activat"/>
    <property type="match status" value="1"/>
</dbReference>
<dbReference type="FunFam" id="3.40.50.300:FF:000006">
    <property type="entry name" value="DNA-binding transcriptional regulator NtrC"/>
    <property type="match status" value="1"/>
</dbReference>
<proteinExistence type="predicted"/>
<dbReference type="InterPro" id="IPR002197">
    <property type="entry name" value="HTH_Fis"/>
</dbReference>
<dbReference type="PANTHER" id="PTHR32071">
    <property type="entry name" value="TRANSCRIPTIONAL REGULATORY PROTEIN"/>
    <property type="match status" value="1"/>
</dbReference>
<dbReference type="GO" id="GO:0043565">
    <property type="term" value="F:sequence-specific DNA binding"/>
    <property type="evidence" value="ECO:0007669"/>
    <property type="project" value="InterPro"/>
</dbReference>
<dbReference type="SMART" id="SM00382">
    <property type="entry name" value="AAA"/>
    <property type="match status" value="1"/>
</dbReference>
<dbReference type="InterPro" id="IPR003593">
    <property type="entry name" value="AAA+_ATPase"/>
</dbReference>
<evidence type="ECO:0000256" key="1">
    <source>
        <dbReference type="ARBA" id="ARBA00022741"/>
    </source>
</evidence>
<keyword evidence="1" id="KW-0547">Nucleotide-binding</keyword>
<dbReference type="PROSITE" id="PS00688">
    <property type="entry name" value="SIGMA54_INTERACT_3"/>
    <property type="match status" value="1"/>
</dbReference>
<dbReference type="PROSITE" id="PS00676">
    <property type="entry name" value="SIGMA54_INTERACT_2"/>
    <property type="match status" value="1"/>
</dbReference>
<dbReference type="PROSITE" id="PS50045">
    <property type="entry name" value="SIGMA54_INTERACT_4"/>
    <property type="match status" value="1"/>
</dbReference>
<dbReference type="Gene3D" id="1.10.8.60">
    <property type="match status" value="1"/>
</dbReference>
<dbReference type="SUPFAM" id="SSF52540">
    <property type="entry name" value="P-loop containing nucleoside triphosphate hydrolases"/>
    <property type="match status" value="1"/>
</dbReference>
<dbReference type="InterPro" id="IPR058031">
    <property type="entry name" value="AAA_lid_NorR"/>
</dbReference>
<evidence type="ECO:0000313" key="8">
    <source>
        <dbReference type="Proteomes" id="UP000192491"/>
    </source>
</evidence>
<dbReference type="PROSITE" id="PS00675">
    <property type="entry name" value="SIGMA54_INTERACT_1"/>
    <property type="match status" value="1"/>
</dbReference>
<feature type="domain" description="Sigma-54 factor interaction" evidence="6">
    <location>
        <begin position="6"/>
        <end position="235"/>
    </location>
</feature>
<evidence type="ECO:0000256" key="4">
    <source>
        <dbReference type="ARBA" id="ARBA00023125"/>
    </source>
</evidence>
<dbReference type="InterPro" id="IPR002078">
    <property type="entry name" value="Sigma_54_int"/>
</dbReference>
<dbReference type="Pfam" id="PF02954">
    <property type="entry name" value="HTH_8"/>
    <property type="match status" value="1"/>
</dbReference>
<dbReference type="Gene3D" id="3.40.50.300">
    <property type="entry name" value="P-loop containing nucleotide triphosphate hydrolases"/>
    <property type="match status" value="1"/>
</dbReference>
<dbReference type="InterPro" id="IPR025943">
    <property type="entry name" value="Sigma_54_int_dom_ATP-bd_2"/>
</dbReference>